<organism evidence="1 2">
    <name type="scientific">Boeremia exigua</name>
    <dbReference type="NCBI Taxonomy" id="749465"/>
    <lineage>
        <taxon>Eukaryota</taxon>
        <taxon>Fungi</taxon>
        <taxon>Dikarya</taxon>
        <taxon>Ascomycota</taxon>
        <taxon>Pezizomycotina</taxon>
        <taxon>Dothideomycetes</taxon>
        <taxon>Pleosporomycetidae</taxon>
        <taxon>Pleosporales</taxon>
        <taxon>Pleosporineae</taxon>
        <taxon>Didymellaceae</taxon>
        <taxon>Boeremia</taxon>
    </lineage>
</organism>
<evidence type="ECO:0000313" key="1">
    <source>
        <dbReference type="EMBL" id="KAJ8117985.1"/>
    </source>
</evidence>
<proteinExistence type="predicted"/>
<comment type="caution">
    <text evidence="1">The sequence shown here is derived from an EMBL/GenBank/DDBJ whole genome shotgun (WGS) entry which is preliminary data.</text>
</comment>
<dbReference type="EMBL" id="JAPHNI010000033">
    <property type="protein sequence ID" value="KAJ8117985.1"/>
    <property type="molecule type" value="Genomic_DNA"/>
</dbReference>
<keyword evidence="2" id="KW-1185">Reference proteome</keyword>
<gene>
    <name evidence="1" type="ORF">OPT61_g941</name>
</gene>
<name>A0ACC2IS45_9PLEO</name>
<accession>A0ACC2IS45</accession>
<dbReference type="Proteomes" id="UP001153331">
    <property type="component" value="Unassembled WGS sequence"/>
</dbReference>
<sequence length="467" mass="50487">MPKLHANEVEDVPSTGTVLKFTFISTHFKSALAGFPNSWFSHASSTGPSAAVECGTARPAAHPRLIDPFGGPVKRDAVPAEPEAVPAERDVALVKRDPTPEPQSAQRVNNGLPALVSELVGILFPRPCKCEPVECSKSWPASCFCDNANKNACWKKCGGLRLELEICLDLDLGLGGQPEPVRPYPTPIKPYPTPIKPYPTPIKPYPTPIKPTSSSIKPYPTPIKPYPTPIKPIPTPIKPYPTPIKPVPKPGYHQICGGNRANNTPCPKGYICMNDPYKLGCGLECDGTGICVKDQMCGGFAGFKCPDSRQVCVDKPDSCDPKRGGADCSGVASPPSAPPQRPLRSTTMSKVQKVTEYQERVYALLQQIPEGRITTYAAMSKALNSSPRAVGGALRSNPFAPQIPCHRCIASTGFIGGFKGDWDKVPSGQNQESKRKLLEDEGVLFDANGYLIDKEVLWDEFDVDKAR</sequence>
<reference evidence="1" key="1">
    <citation type="submission" date="2022-11" db="EMBL/GenBank/DDBJ databases">
        <title>Genome Sequence of Boeremia exigua.</title>
        <authorList>
            <person name="Buettner E."/>
        </authorList>
    </citation>
    <scope>NUCLEOTIDE SEQUENCE</scope>
    <source>
        <strain evidence="1">CU02</strain>
    </source>
</reference>
<evidence type="ECO:0000313" key="2">
    <source>
        <dbReference type="Proteomes" id="UP001153331"/>
    </source>
</evidence>
<protein>
    <submittedName>
        <fullName evidence="1">Uncharacterized protein</fullName>
    </submittedName>
</protein>